<keyword evidence="1 5" id="KW-0436">Ligase</keyword>
<dbReference type="NCBIfam" id="NF006828">
    <property type="entry name" value="PRK09350.1"/>
    <property type="match status" value="1"/>
</dbReference>
<accession>A0A517SY87</accession>
<dbReference type="Pfam" id="PF00152">
    <property type="entry name" value="tRNA-synt_2"/>
    <property type="match status" value="1"/>
</dbReference>
<dbReference type="PANTHER" id="PTHR42918:SF6">
    <property type="entry name" value="ELONGATION FACTOR P--(R)-BETA-LYSINE LIGASE"/>
    <property type="match status" value="1"/>
</dbReference>
<dbReference type="GO" id="GO:0003746">
    <property type="term" value="F:translation elongation factor activity"/>
    <property type="evidence" value="ECO:0007669"/>
    <property type="project" value="UniProtKB-KW"/>
</dbReference>
<evidence type="ECO:0000313" key="5">
    <source>
        <dbReference type="EMBL" id="QDT61106.1"/>
    </source>
</evidence>
<dbReference type="PANTHER" id="PTHR42918">
    <property type="entry name" value="LYSYL-TRNA SYNTHETASE"/>
    <property type="match status" value="1"/>
</dbReference>
<dbReference type="PROSITE" id="PS50862">
    <property type="entry name" value="AA_TRNA_LIGASE_II"/>
    <property type="match status" value="1"/>
</dbReference>
<protein>
    <submittedName>
        <fullName evidence="5">Elongation factor P--(R)-beta-lysine ligase</fullName>
        <ecNumber evidence="5">6.3.1.-</ecNumber>
    </submittedName>
</protein>
<proteinExistence type="predicted"/>
<dbReference type="InterPro" id="IPR004364">
    <property type="entry name" value="Aa-tRNA-synt_II"/>
</dbReference>
<sequence length="333" mass="36265">MQSSQANLPTVNVRYLAQRAELLRQVRGDFDQRGFLEVQPPCLAVDAVVDAYLDPVTVSAAQLGLPHAGPLQSLYMQTSPESVMKCLLAEGAPSIYSIGPVFRAGESGPLHHPEFTMLEWYEVGGDYESAIQLTVDLIGRTLGSTGHDRVTYRECFAEHSNLDPFTASIEQLANALADVDAVRSNTTLVDSLKQDRDGLLDALMSFAITPQLGKQRPCVLADYPLTQAALAKPSERDPLCALRFEVFVDGIEIANGYDELQDAETLLQRYRQSNQQRLATGKAALPEQTMLLNAMRKGIPACSGVALGFDRLLMLSVGENDLIDVLSVVIGRG</sequence>
<dbReference type="EMBL" id="CP036272">
    <property type="protein sequence ID" value="QDT61106.1"/>
    <property type="molecule type" value="Genomic_DNA"/>
</dbReference>
<evidence type="ECO:0000313" key="6">
    <source>
        <dbReference type="Proteomes" id="UP000315003"/>
    </source>
</evidence>
<organism evidence="5 6">
    <name type="scientific">Stieleria bergensis</name>
    <dbReference type="NCBI Taxonomy" id="2528025"/>
    <lineage>
        <taxon>Bacteria</taxon>
        <taxon>Pseudomonadati</taxon>
        <taxon>Planctomycetota</taxon>
        <taxon>Planctomycetia</taxon>
        <taxon>Pirellulales</taxon>
        <taxon>Pirellulaceae</taxon>
        <taxon>Stieleria</taxon>
    </lineage>
</organism>
<dbReference type="GO" id="GO:0006430">
    <property type="term" value="P:lysyl-tRNA aminoacylation"/>
    <property type="evidence" value="ECO:0007669"/>
    <property type="project" value="InterPro"/>
</dbReference>
<dbReference type="AlphaFoldDB" id="A0A517SY87"/>
<dbReference type="InterPro" id="IPR045864">
    <property type="entry name" value="aa-tRNA-synth_II/BPL/LPL"/>
</dbReference>
<reference evidence="5 6" key="1">
    <citation type="submission" date="2019-02" db="EMBL/GenBank/DDBJ databases">
        <title>Deep-cultivation of Planctomycetes and their phenomic and genomic characterization uncovers novel biology.</title>
        <authorList>
            <person name="Wiegand S."/>
            <person name="Jogler M."/>
            <person name="Boedeker C."/>
            <person name="Pinto D."/>
            <person name="Vollmers J."/>
            <person name="Rivas-Marin E."/>
            <person name="Kohn T."/>
            <person name="Peeters S.H."/>
            <person name="Heuer A."/>
            <person name="Rast P."/>
            <person name="Oberbeckmann S."/>
            <person name="Bunk B."/>
            <person name="Jeske O."/>
            <person name="Meyerdierks A."/>
            <person name="Storesund J.E."/>
            <person name="Kallscheuer N."/>
            <person name="Luecker S."/>
            <person name="Lage O.M."/>
            <person name="Pohl T."/>
            <person name="Merkel B.J."/>
            <person name="Hornburger P."/>
            <person name="Mueller R.-W."/>
            <person name="Bruemmer F."/>
            <person name="Labrenz M."/>
            <person name="Spormann A.M."/>
            <person name="Op den Camp H."/>
            <person name="Overmann J."/>
            <person name="Amann R."/>
            <person name="Jetten M.S.M."/>
            <person name="Mascher T."/>
            <person name="Medema M.H."/>
            <person name="Devos D.P."/>
            <person name="Kaster A.-K."/>
            <person name="Ovreas L."/>
            <person name="Rohde M."/>
            <person name="Galperin M.Y."/>
            <person name="Jogler C."/>
        </authorList>
    </citation>
    <scope>NUCLEOTIDE SEQUENCE [LARGE SCALE GENOMIC DNA]</scope>
    <source>
        <strain evidence="5 6">SV_7m_r</strain>
    </source>
</reference>
<dbReference type="InterPro" id="IPR004525">
    <property type="entry name" value="EpmA"/>
</dbReference>
<feature type="domain" description="Aminoacyl-transfer RNA synthetases class-II family profile" evidence="4">
    <location>
        <begin position="19"/>
        <end position="330"/>
    </location>
</feature>
<dbReference type="GO" id="GO:0005829">
    <property type="term" value="C:cytosol"/>
    <property type="evidence" value="ECO:0007669"/>
    <property type="project" value="TreeGrafter"/>
</dbReference>
<dbReference type="GO" id="GO:0000049">
    <property type="term" value="F:tRNA binding"/>
    <property type="evidence" value="ECO:0007669"/>
    <property type="project" value="TreeGrafter"/>
</dbReference>
<keyword evidence="5" id="KW-0648">Protein biosynthesis</keyword>
<dbReference type="OrthoDB" id="9802326at2"/>
<dbReference type="InterPro" id="IPR006195">
    <property type="entry name" value="aa-tRNA-synth_II"/>
</dbReference>
<dbReference type="SUPFAM" id="SSF55681">
    <property type="entry name" value="Class II aaRS and biotin synthetases"/>
    <property type="match status" value="1"/>
</dbReference>
<dbReference type="RefSeq" id="WP_145274805.1">
    <property type="nucleotide sequence ID" value="NZ_CP036272.1"/>
</dbReference>
<keyword evidence="3" id="KW-0067">ATP-binding</keyword>
<keyword evidence="2" id="KW-0547">Nucleotide-binding</keyword>
<evidence type="ECO:0000256" key="1">
    <source>
        <dbReference type="ARBA" id="ARBA00022598"/>
    </source>
</evidence>
<evidence type="ECO:0000256" key="2">
    <source>
        <dbReference type="ARBA" id="ARBA00022741"/>
    </source>
</evidence>
<evidence type="ECO:0000259" key="4">
    <source>
        <dbReference type="PROSITE" id="PS50862"/>
    </source>
</evidence>
<dbReference type="Gene3D" id="3.30.930.10">
    <property type="entry name" value="Bira Bifunctional Protein, Domain 2"/>
    <property type="match status" value="1"/>
</dbReference>
<name>A0A517SY87_9BACT</name>
<keyword evidence="5" id="KW-0251">Elongation factor</keyword>
<dbReference type="EC" id="6.3.1.-" evidence="5"/>
<evidence type="ECO:0000256" key="3">
    <source>
        <dbReference type="ARBA" id="ARBA00022840"/>
    </source>
</evidence>
<dbReference type="GO" id="GO:0005524">
    <property type="term" value="F:ATP binding"/>
    <property type="evidence" value="ECO:0007669"/>
    <property type="project" value="UniProtKB-KW"/>
</dbReference>
<dbReference type="NCBIfam" id="TIGR00462">
    <property type="entry name" value="genX"/>
    <property type="match status" value="1"/>
</dbReference>
<dbReference type="GO" id="GO:0004824">
    <property type="term" value="F:lysine-tRNA ligase activity"/>
    <property type="evidence" value="ECO:0007669"/>
    <property type="project" value="InterPro"/>
</dbReference>
<gene>
    <name evidence="5" type="primary">epmA</name>
    <name evidence="5" type="ORF">SV7mr_36370</name>
</gene>
<dbReference type="Proteomes" id="UP000315003">
    <property type="component" value="Chromosome"/>
</dbReference>
<keyword evidence="6" id="KW-1185">Reference proteome</keyword>